<comment type="similarity">
    <text evidence="6">Belongs to the LRR-containing bacterial E3 ligase family.</text>
</comment>
<evidence type="ECO:0000256" key="3">
    <source>
        <dbReference type="ARBA" id="ARBA00022614"/>
    </source>
</evidence>
<dbReference type="InterPro" id="IPR032675">
    <property type="entry name" value="LRR_dom_sf"/>
</dbReference>
<dbReference type="Proteomes" id="UP001139994">
    <property type="component" value="Unassembled WGS sequence"/>
</dbReference>
<evidence type="ECO:0000313" key="9">
    <source>
        <dbReference type="EMBL" id="MCU7238099.1"/>
    </source>
</evidence>
<keyword evidence="7" id="KW-1133">Transmembrane helix</keyword>
<dbReference type="RefSeq" id="WP_262951226.1">
    <property type="nucleotide sequence ID" value="NZ_JAOSLA010000009.1"/>
</dbReference>
<dbReference type="InterPro" id="IPR046673">
    <property type="entry name" value="ToxA_N"/>
</dbReference>
<evidence type="ECO:0000256" key="4">
    <source>
        <dbReference type="ARBA" id="ARBA00022737"/>
    </source>
</evidence>
<feature type="transmembrane region" description="Helical" evidence="7">
    <location>
        <begin position="399"/>
        <end position="422"/>
    </location>
</feature>
<dbReference type="EMBL" id="JAOSLA010000009">
    <property type="protein sequence ID" value="MCU7238099.1"/>
    <property type="molecule type" value="Genomic_DNA"/>
</dbReference>
<reference evidence="9" key="3">
    <citation type="journal article" date="2023" name="mSystems">
        <title>Charting the Lipopeptidome of Nonpathogenic Pseudomonas.</title>
        <authorList>
            <person name="Cesa-Luna C."/>
            <person name="Geudens N."/>
            <person name="Girard L."/>
            <person name="De Roo V."/>
            <person name="Maklad H.R."/>
            <person name="Martins J.C."/>
            <person name="Hofte M."/>
            <person name="De Mot R."/>
        </authorList>
    </citation>
    <scope>NUCLEOTIDE SEQUENCE</scope>
    <source>
        <strain evidence="9">COR51</strain>
    </source>
</reference>
<comment type="catalytic activity">
    <reaction evidence="1">
        <text>S-ubiquitinyl-[E2 ubiquitin-conjugating enzyme]-L-cysteine + [acceptor protein]-L-lysine = [E2 ubiquitin-conjugating enzyme]-L-cysteine + N(6)-ubiquitinyl-[acceptor protein]-L-lysine.</text>
        <dbReference type="EC" id="2.3.2.27"/>
    </reaction>
</comment>
<dbReference type="Gene3D" id="1.20.58.360">
    <property type="entry name" value="Shigella T3SS effector IpaH defines"/>
    <property type="match status" value="1"/>
</dbReference>
<dbReference type="PROSITE" id="PS51450">
    <property type="entry name" value="LRR"/>
    <property type="match status" value="1"/>
</dbReference>
<gene>
    <name evidence="9" type="ORF">OC929_08555</name>
</gene>
<keyword evidence="6" id="KW-0832">Ubl conjugation</keyword>
<dbReference type="Pfam" id="PF14496">
    <property type="entry name" value="NEL"/>
    <property type="match status" value="1"/>
</dbReference>
<evidence type="ECO:0000313" key="10">
    <source>
        <dbReference type="Proteomes" id="UP001139994"/>
    </source>
</evidence>
<evidence type="ECO:0000256" key="6">
    <source>
        <dbReference type="PROSITE-ProRule" id="PRU01398"/>
    </source>
</evidence>
<dbReference type="Pfam" id="PF20178">
    <property type="entry name" value="ToxA_N"/>
    <property type="match status" value="1"/>
</dbReference>
<keyword evidence="5" id="KW-0843">Virulence</keyword>
<organism evidence="9 10">
    <name type="scientific">Pseudomonas peradeniyensis</name>
    <dbReference type="NCBI Taxonomy" id="2745488"/>
    <lineage>
        <taxon>Bacteria</taxon>
        <taxon>Pseudomonadati</taxon>
        <taxon>Pseudomonadota</taxon>
        <taxon>Gammaproteobacteria</taxon>
        <taxon>Pseudomonadales</taxon>
        <taxon>Pseudomonadaceae</taxon>
        <taxon>Pseudomonas</taxon>
    </lineage>
</organism>
<name>A0ABT2V8Q5_9PSED</name>
<evidence type="ECO:0000256" key="1">
    <source>
        <dbReference type="ARBA" id="ARBA00000900"/>
    </source>
</evidence>
<comment type="caution">
    <text evidence="9">The sequence shown here is derived from an EMBL/GenBank/DDBJ whole genome shotgun (WGS) entry which is preliminary data.</text>
</comment>
<evidence type="ECO:0000256" key="7">
    <source>
        <dbReference type="SAM" id="Phobius"/>
    </source>
</evidence>
<keyword evidence="10" id="KW-1185">Reference proteome</keyword>
<keyword evidence="6" id="KW-1035">Host cytoplasm</keyword>
<comment type="PTM">
    <text evidence="6">Ubiquitinated in the presence of host E1 ubiquitin-activating enzyme, E2 ubiquitin-conjugating enzyme and ubiquitin.</text>
</comment>
<reference evidence="9" key="2">
    <citation type="submission" date="2022-09" db="EMBL/GenBank/DDBJ databases">
        <authorList>
            <person name="Cesa-Luna C."/>
            <person name="Girard L."/>
            <person name="Lood C."/>
            <person name="Hofte M."/>
            <person name="De Mot R."/>
        </authorList>
    </citation>
    <scope>NUCLEOTIDE SEQUENCE</scope>
    <source>
        <strain evidence="9">COR51</strain>
    </source>
</reference>
<evidence type="ECO:0000256" key="2">
    <source>
        <dbReference type="ARBA" id="ARBA00012483"/>
    </source>
</evidence>
<keyword evidence="6" id="KW-0964">Secreted</keyword>
<dbReference type="Gene3D" id="3.80.10.10">
    <property type="entry name" value="Ribonuclease Inhibitor"/>
    <property type="match status" value="1"/>
</dbReference>
<accession>A0ABT2V8Q5</accession>
<keyword evidence="3" id="KW-0433">Leucine-rich repeat</keyword>
<proteinExistence type="inferred from homology"/>
<dbReference type="PROSITE" id="PS52053">
    <property type="entry name" value="NEL"/>
    <property type="match status" value="1"/>
</dbReference>
<dbReference type="InterPro" id="IPR050216">
    <property type="entry name" value="LRR_domain-containing"/>
</dbReference>
<evidence type="ECO:0000259" key="8">
    <source>
        <dbReference type="PROSITE" id="PS52053"/>
    </source>
</evidence>
<dbReference type="EC" id="2.3.2.27" evidence="2"/>
<keyword evidence="7" id="KW-0812">Transmembrane</keyword>
<keyword evidence="6" id="KW-0833">Ubl conjugation pathway</keyword>
<dbReference type="InterPro" id="IPR001611">
    <property type="entry name" value="Leu-rich_rpt"/>
</dbReference>
<dbReference type="PANTHER" id="PTHR48051">
    <property type="match status" value="1"/>
</dbReference>
<dbReference type="InterPro" id="IPR029487">
    <property type="entry name" value="NEL_dom"/>
</dbReference>
<evidence type="ECO:0000256" key="5">
    <source>
        <dbReference type="ARBA" id="ARBA00023026"/>
    </source>
</evidence>
<keyword evidence="6" id="KW-0808">Transferase</keyword>
<feature type="domain" description="NEL" evidence="8">
    <location>
        <begin position="1197"/>
        <end position="1480"/>
    </location>
</feature>
<dbReference type="SUPFAM" id="SSF52058">
    <property type="entry name" value="L domain-like"/>
    <property type="match status" value="1"/>
</dbReference>
<reference evidence="9" key="1">
    <citation type="journal article" date="2022" name="Microbiol. Spectr.">
        <title>An Nuclear Magnetic Resonance Fingerprint Matching Approach for the Identification and Structural Re-Evaluation of Pseudomonas Lipopeptides.</title>
        <authorList>
            <person name="De Roo V."/>
            <person name="Verleysen Y."/>
            <person name="Kovacs B."/>
            <person name="De Vleeschouwer M."/>
            <person name="Muangkaew P."/>
            <person name="Girard L."/>
            <person name="Hofte M."/>
            <person name="De Mot R."/>
            <person name="Madder A."/>
            <person name="Geudens N."/>
            <person name="Martins J.C."/>
        </authorList>
    </citation>
    <scope>NUCLEOTIDE SEQUENCE</scope>
    <source>
        <strain evidence="9">COR51</strain>
    </source>
</reference>
<dbReference type="PANTHER" id="PTHR48051:SF46">
    <property type="entry name" value="LEUCINE RICH REPEAT-CONTAINING DOMAIN PROTEIN"/>
    <property type="match status" value="1"/>
</dbReference>
<sequence>MQSNIRQPSVAVDTLAVAQAYQDQLIANRLPVWVTRLSESEFTLLGDALRRLLDGEQKLSAAFARISNIDVFAKPLLQQALKAHGNLDPGAMYFRRWYVYEANTVSYLAGRVPVPDSDYYDLPLLGAALYNFTDSECWQQPRRNAVVDGKGVRQVGLSAVTLARLCRALDMGRQYQDHLDSILLAGTGARSVKTLLAQFLRSSMLADALQAKAQGGLSEAELQLVIGLCRDDKLGSLEGAPVHARQLKIFGCPVQRVVVLDVIDEGWVFNTSKRVLVYVPGDPQGAWSVSDDLEEYARRVLGQRLRKDDYRRFFSRFVRRRDSHRVFTALSERLDDVADWATRDLDEQTTGYPLPLFEHLAQAWIAQIKDDAAMIAPPVAQLDRQVQAEHDRRLRAEGWMLLTVAGLFVPLLGAALAALMVYELLRESFQAIDDWRNDERDAALEHWLNVGKGVVTLAATAATVTVVRRGWSKVDRLVSARLDDGSEKLWNGDLQPYRGEGPPSDAVIDEQGIHWHRGNRWIEMQGHWYQVDQERAGEPWRLLPYRGHRPQLRHNGAGAWRLWHEQPAEWSESHMMFRRLGRPFSSLDEQQIDHVMAIHDLQEDHLRALHVYGRRPDAAVTDTASRILLASRIGELAQQLRSGAAIADATLLRRARSLPGAEGQDGQSLAEVVWRQRRVLLQQWYDSDFPDTEASSILRGSFASLHRLAADEVWRTASADDQAALLGSRRVPLSMAQSARNQVMGIRMARVYEALLFDTPQTLDLGRVVLNLLGRLPGAATRPGWRLYDGDADQPLLSIAGRGTPFDLIHRNGVFSCRMTGAEPQANEGELFDILAKAYGHEQWASLGFDEPHASALRARLASDAGRLRPLIATWLGADHSNGAFLAPLPLGDGRVGYPLSGGRFWATMGQRPPRALQARLRDLYPAFSDEQIGRWLEGEDAQARLEALEHQYNVLNSHLNQWVRGAFPTFELLARRAFRKGLIDCWRWLVPEMEGGLEEPRRFMLFQVRSRLQRLPSIPPSVSFPHISILGLHAMRLDVIPDDFLQAFPNLRSLEITHCRLKRLPLPQTLAAQLEVLDLSGNQITLDEGQALVLASCQSLVYLNLSFNPLGRSFSVFGMPRLNALHLHASQLDTFPYGVMDSPELHTLDLRDNALYELPEDFHQSNLWRVGRVNLRGNLFAAAPESLSRWHWLEVSRVPYRLRWLDVVPAERRDHMSALWTQLETEQGSADFFNTLAALTSSGNFKSAPLARNFAVRLLDMFEFMSRDPVLKRELFDNAAVTDCQDNATIRFTDLELRVLVWRARHSELARQPEQALLHLGGQLWRMNVLDQFAAEHALSAGASSESIEFALAYRIALRSKLDLPIQQDDMLYAGIPNLTPWDLHNATHAVVVAQSADSLAQYLARQPFWQDYLRANYASRLKVPPRMHEELQRLMDLGDREQDIARLHIDNQQREHEVMLQLTREAMGRARTISLDRA</sequence>
<keyword evidence="7" id="KW-0472">Membrane</keyword>
<keyword evidence="4" id="KW-0677">Repeat</keyword>
<protein>
    <recommendedName>
        <fullName evidence="2">RING-type E3 ubiquitin transferase</fullName>
        <ecNumber evidence="2">2.3.2.27</ecNumber>
    </recommendedName>
</protein>
<feature type="active site" description="Glycyl thioester intermediate" evidence="6">
    <location>
        <position position="1285"/>
    </location>
</feature>